<protein>
    <submittedName>
        <fullName evidence="1">Uncharacterized protein</fullName>
    </submittedName>
</protein>
<keyword evidence="2" id="KW-1185">Reference proteome</keyword>
<comment type="caution">
    <text evidence="1">The sequence shown here is derived from an EMBL/GenBank/DDBJ whole genome shotgun (WGS) entry which is preliminary data.</text>
</comment>
<accession>A0ACC1LXP7</accession>
<gene>
    <name evidence="1" type="ORF">IWW38_004746</name>
</gene>
<organism evidence="1 2">
    <name type="scientific">Coemansia aciculifera</name>
    <dbReference type="NCBI Taxonomy" id="417176"/>
    <lineage>
        <taxon>Eukaryota</taxon>
        <taxon>Fungi</taxon>
        <taxon>Fungi incertae sedis</taxon>
        <taxon>Zoopagomycota</taxon>
        <taxon>Kickxellomycotina</taxon>
        <taxon>Kickxellomycetes</taxon>
        <taxon>Kickxellales</taxon>
        <taxon>Kickxellaceae</taxon>
        <taxon>Coemansia</taxon>
    </lineage>
</organism>
<dbReference type="Proteomes" id="UP001139981">
    <property type="component" value="Unassembled WGS sequence"/>
</dbReference>
<feature type="non-terminal residue" evidence="1">
    <location>
        <position position="1"/>
    </location>
</feature>
<reference evidence="1" key="1">
    <citation type="submission" date="2022-07" db="EMBL/GenBank/DDBJ databases">
        <title>Phylogenomic reconstructions and comparative analyses of Kickxellomycotina fungi.</title>
        <authorList>
            <person name="Reynolds N.K."/>
            <person name="Stajich J.E."/>
            <person name="Barry K."/>
            <person name="Grigoriev I.V."/>
            <person name="Crous P."/>
            <person name="Smith M.E."/>
        </authorList>
    </citation>
    <scope>NUCLEOTIDE SEQUENCE</scope>
    <source>
        <strain evidence="1">CBS 190363</strain>
    </source>
</reference>
<evidence type="ECO:0000313" key="2">
    <source>
        <dbReference type="Proteomes" id="UP001139981"/>
    </source>
</evidence>
<evidence type="ECO:0000313" key="1">
    <source>
        <dbReference type="EMBL" id="KAJ2889385.1"/>
    </source>
</evidence>
<sequence>PQQSSQDAMATSYDAFFRQQQHPLLQPSYEVPVTSYVIPRVNADMTNHASAAGQSKPSLPPHSSSPISAFTSAPSRQASKSSLLSVTAPFTGFSE</sequence>
<proteinExistence type="predicted"/>
<dbReference type="EMBL" id="JANBVB010001864">
    <property type="protein sequence ID" value="KAJ2889385.1"/>
    <property type="molecule type" value="Genomic_DNA"/>
</dbReference>
<name>A0ACC1LXP7_9FUNG</name>